<dbReference type="InterPro" id="IPR001737">
    <property type="entry name" value="KsgA/Erm"/>
</dbReference>
<dbReference type="InterPro" id="IPR020598">
    <property type="entry name" value="rRNA_Ade_methylase_Trfase_N"/>
</dbReference>
<sequence>MRKKSHSHSKKTTSRYRKRFGQVFLRDPIVVEQIVTRAQLEPSDIVLEIGPGRGALTGALAERAAMLYALEIEPPFVQALQQRFADRPHIHLIQADARRYDYEQLPHPLVVVANLPYSTATHILRHLLTYRQRLSRLIVMVQKEVAERFAAATGSKAYSGLSVFFQYHAAIEPCFDVPPQAFSPNPAVDSTVLHIEPFATPPWPSSDEHFLFQVVKCAFAHRRKTLRKNLLAMAPWQLCEADLTTVWAELSWTPTVRPQELSPAQFVALAEAIKPLLPHNRLA</sequence>
<dbReference type="InterPro" id="IPR029063">
    <property type="entry name" value="SAM-dependent_MTases_sf"/>
</dbReference>
<feature type="binding site" evidence="7 8">
    <location>
        <position position="114"/>
    </location>
    <ligand>
        <name>S-adenosyl-L-methionine</name>
        <dbReference type="ChEBI" id="CHEBI:59789"/>
    </ligand>
</feature>
<evidence type="ECO:0000256" key="4">
    <source>
        <dbReference type="ARBA" id="ARBA00022679"/>
    </source>
</evidence>
<comment type="catalytic activity">
    <reaction evidence="7">
        <text>adenosine(1518)/adenosine(1519) in 16S rRNA + 4 S-adenosyl-L-methionine = N(6)-dimethyladenosine(1518)/N(6)-dimethyladenosine(1519) in 16S rRNA + 4 S-adenosyl-L-homocysteine + 4 H(+)</text>
        <dbReference type="Rhea" id="RHEA:19609"/>
        <dbReference type="Rhea" id="RHEA-COMP:10232"/>
        <dbReference type="Rhea" id="RHEA-COMP:10233"/>
        <dbReference type="ChEBI" id="CHEBI:15378"/>
        <dbReference type="ChEBI" id="CHEBI:57856"/>
        <dbReference type="ChEBI" id="CHEBI:59789"/>
        <dbReference type="ChEBI" id="CHEBI:74411"/>
        <dbReference type="ChEBI" id="CHEBI:74493"/>
        <dbReference type="EC" id="2.1.1.182"/>
    </reaction>
</comment>
<protein>
    <recommendedName>
        <fullName evidence="7">Ribosomal RNA small subunit methyltransferase A</fullName>
        <ecNumber evidence="7">2.1.1.182</ecNumber>
    </recommendedName>
    <alternativeName>
        <fullName evidence="7">16S rRNA (adenine(1518)-N(6)/adenine(1519)-N(6))-dimethyltransferase</fullName>
    </alternativeName>
    <alternativeName>
        <fullName evidence="7">16S rRNA dimethyladenosine transferase</fullName>
    </alternativeName>
    <alternativeName>
        <fullName evidence="7">16S rRNA dimethylase</fullName>
    </alternativeName>
    <alternativeName>
        <fullName evidence="7">S-adenosylmethionine-6-N', N'-adenosyl(rRNA) dimethyltransferase</fullName>
    </alternativeName>
</protein>
<evidence type="ECO:0000256" key="2">
    <source>
        <dbReference type="ARBA" id="ARBA00022552"/>
    </source>
</evidence>
<evidence type="ECO:0000313" key="11">
    <source>
        <dbReference type="Proteomes" id="UP000019141"/>
    </source>
</evidence>
<dbReference type="NCBIfam" id="TIGR00755">
    <property type="entry name" value="ksgA"/>
    <property type="match status" value="1"/>
</dbReference>
<dbReference type="CDD" id="cd02440">
    <property type="entry name" value="AdoMet_MTases"/>
    <property type="match status" value="1"/>
</dbReference>
<dbReference type="AlphaFoldDB" id="W4LLT0"/>
<comment type="caution">
    <text evidence="7 8">Lacks conserved residue(s) required for the propagation of feature annotation.</text>
</comment>
<dbReference type="InterPro" id="IPR023165">
    <property type="entry name" value="rRNA_Ade_diMease-like_C"/>
</dbReference>
<evidence type="ECO:0000256" key="1">
    <source>
        <dbReference type="ARBA" id="ARBA00022490"/>
    </source>
</evidence>
<comment type="similarity">
    <text evidence="7">Belongs to the class I-like SAM-binding methyltransferase superfamily. rRNA adenine N(6)-methyltransferase family. RsmA subfamily.</text>
</comment>
<reference evidence="10 11" key="1">
    <citation type="journal article" date="2014" name="Nature">
        <title>An environmental bacterial taxon with a large and distinct metabolic repertoire.</title>
        <authorList>
            <person name="Wilson M.C."/>
            <person name="Mori T."/>
            <person name="Ruckert C."/>
            <person name="Uria A.R."/>
            <person name="Helf M.J."/>
            <person name="Takada K."/>
            <person name="Gernert C."/>
            <person name="Steffens U.A."/>
            <person name="Heycke N."/>
            <person name="Schmitt S."/>
            <person name="Rinke C."/>
            <person name="Helfrich E.J."/>
            <person name="Brachmann A.O."/>
            <person name="Gurgui C."/>
            <person name="Wakimoto T."/>
            <person name="Kracht M."/>
            <person name="Crusemann M."/>
            <person name="Hentschel U."/>
            <person name="Abe I."/>
            <person name="Matsunaga S."/>
            <person name="Kalinowski J."/>
            <person name="Takeyama H."/>
            <person name="Piel J."/>
        </authorList>
    </citation>
    <scope>NUCLEOTIDE SEQUENCE [LARGE SCALE GENOMIC DNA]</scope>
    <source>
        <strain evidence="11">TSY1</strain>
    </source>
</reference>
<dbReference type="PROSITE" id="PS51689">
    <property type="entry name" value="SAM_RNA_A_N6_MT"/>
    <property type="match status" value="1"/>
</dbReference>
<dbReference type="SUPFAM" id="SSF53335">
    <property type="entry name" value="S-adenosyl-L-methionine-dependent methyltransferases"/>
    <property type="match status" value="1"/>
</dbReference>
<dbReference type="Gene3D" id="3.40.50.150">
    <property type="entry name" value="Vaccinia Virus protein VP39"/>
    <property type="match status" value="1"/>
</dbReference>
<comment type="subcellular location">
    <subcellularLocation>
        <location evidence="7">Cytoplasm</location>
    </subcellularLocation>
</comment>
<gene>
    <name evidence="7 10" type="primary">ksgA</name>
    <name evidence="7" type="synonym">rsmA</name>
    <name evidence="10" type="ORF">ETSY1_16395</name>
</gene>
<evidence type="ECO:0000256" key="6">
    <source>
        <dbReference type="ARBA" id="ARBA00022884"/>
    </source>
</evidence>
<dbReference type="InterPro" id="IPR011530">
    <property type="entry name" value="rRNA_adenine_dimethylase"/>
</dbReference>
<dbReference type="PANTHER" id="PTHR11727:SF7">
    <property type="entry name" value="DIMETHYLADENOSINE TRANSFERASE-RELATED"/>
    <property type="match status" value="1"/>
</dbReference>
<keyword evidence="4 7" id="KW-0808">Transferase</keyword>
<keyword evidence="2 7" id="KW-0698">rRNA processing</keyword>
<evidence type="ECO:0000256" key="8">
    <source>
        <dbReference type="PROSITE-ProRule" id="PRU01026"/>
    </source>
</evidence>
<dbReference type="Proteomes" id="UP000019141">
    <property type="component" value="Unassembled WGS sequence"/>
</dbReference>
<dbReference type="GO" id="GO:0052908">
    <property type="term" value="F:16S rRNA (adenine(1518)-N(6)/adenine(1519)-N(6))-dimethyltransferase activity"/>
    <property type="evidence" value="ECO:0007669"/>
    <property type="project" value="UniProtKB-EC"/>
</dbReference>
<dbReference type="GO" id="GO:0003723">
    <property type="term" value="F:RNA binding"/>
    <property type="evidence" value="ECO:0007669"/>
    <property type="project" value="UniProtKB-UniRule"/>
</dbReference>
<evidence type="ECO:0000256" key="3">
    <source>
        <dbReference type="ARBA" id="ARBA00022603"/>
    </source>
</evidence>
<dbReference type="PATRIC" id="fig|1429438.4.peg.3234"/>
<keyword evidence="11" id="KW-1185">Reference proteome</keyword>
<feature type="binding site" evidence="7 8">
    <location>
        <position position="50"/>
    </location>
    <ligand>
        <name>S-adenosyl-L-methionine</name>
        <dbReference type="ChEBI" id="CHEBI:59789"/>
    </ligand>
</feature>
<dbReference type="Gene3D" id="1.10.8.100">
    <property type="entry name" value="Ribosomal RNA adenine dimethylase-like, domain 2"/>
    <property type="match status" value="1"/>
</dbReference>
<dbReference type="HAMAP" id="MF_00607">
    <property type="entry name" value="16SrRNA_methyltr_A"/>
    <property type="match status" value="1"/>
</dbReference>
<dbReference type="Pfam" id="PF00398">
    <property type="entry name" value="RrnaAD"/>
    <property type="match status" value="1"/>
</dbReference>
<dbReference type="EMBL" id="AZHW01000487">
    <property type="protein sequence ID" value="ETW99058.1"/>
    <property type="molecule type" value="Genomic_DNA"/>
</dbReference>
<evidence type="ECO:0000256" key="7">
    <source>
        <dbReference type="HAMAP-Rule" id="MF_00607"/>
    </source>
</evidence>
<dbReference type="PANTHER" id="PTHR11727">
    <property type="entry name" value="DIMETHYLADENOSINE TRANSFERASE"/>
    <property type="match status" value="1"/>
</dbReference>
<dbReference type="EC" id="2.1.1.182" evidence="7"/>
<keyword evidence="3 7" id="KW-0489">Methyltransferase</keyword>
<feature type="binding site" evidence="7 8">
    <location>
        <position position="25"/>
    </location>
    <ligand>
        <name>S-adenosyl-L-methionine</name>
        <dbReference type="ChEBI" id="CHEBI:59789"/>
    </ligand>
</feature>
<feature type="binding site" evidence="7 8">
    <location>
        <position position="96"/>
    </location>
    <ligand>
        <name>S-adenosyl-L-methionine</name>
        <dbReference type="ChEBI" id="CHEBI:59789"/>
    </ligand>
</feature>
<keyword evidence="5 7" id="KW-0949">S-adenosyl-L-methionine</keyword>
<organism evidence="10 11">
    <name type="scientific">Entotheonella factor</name>
    <dbReference type="NCBI Taxonomy" id="1429438"/>
    <lineage>
        <taxon>Bacteria</taxon>
        <taxon>Pseudomonadati</taxon>
        <taxon>Nitrospinota/Tectimicrobiota group</taxon>
        <taxon>Candidatus Tectimicrobiota</taxon>
        <taxon>Candidatus Entotheonellia</taxon>
        <taxon>Candidatus Entotheonellales</taxon>
        <taxon>Candidatus Entotheonellaceae</taxon>
        <taxon>Candidatus Entotheonella</taxon>
    </lineage>
</organism>
<feature type="domain" description="Ribosomal RNA adenine methylase transferase N-terminal" evidence="9">
    <location>
        <begin position="30"/>
        <end position="199"/>
    </location>
</feature>
<dbReference type="GO" id="GO:0005829">
    <property type="term" value="C:cytosol"/>
    <property type="evidence" value="ECO:0007669"/>
    <property type="project" value="TreeGrafter"/>
</dbReference>
<keyword evidence="1 7" id="KW-0963">Cytoplasm</keyword>
<dbReference type="SMART" id="SM00650">
    <property type="entry name" value="rADc"/>
    <property type="match status" value="1"/>
</dbReference>
<dbReference type="HOGENOM" id="CLU_041220_0_1_7"/>
<accession>W4LLT0</accession>
<proteinExistence type="inferred from homology"/>
<evidence type="ECO:0000259" key="9">
    <source>
        <dbReference type="SMART" id="SM00650"/>
    </source>
</evidence>
<feature type="binding site" evidence="7 8">
    <location>
        <position position="71"/>
    </location>
    <ligand>
        <name>S-adenosyl-L-methionine</name>
        <dbReference type="ChEBI" id="CHEBI:59789"/>
    </ligand>
</feature>
<comment type="caution">
    <text evidence="10">The sequence shown here is derived from an EMBL/GenBank/DDBJ whole genome shotgun (WGS) entry which is preliminary data.</text>
</comment>
<keyword evidence="6 7" id="KW-0694">RNA-binding</keyword>
<name>W4LLT0_ENTF1</name>
<evidence type="ECO:0000256" key="5">
    <source>
        <dbReference type="ARBA" id="ARBA00022691"/>
    </source>
</evidence>
<comment type="function">
    <text evidence="7">Specifically dimethylates two adjacent adenosines (A1518 and A1519) in the loop of a conserved hairpin near the 3'-end of 16S rRNA in the 30S particle. May play a critical role in biogenesis of 30S subunits.</text>
</comment>
<evidence type="ECO:0000313" key="10">
    <source>
        <dbReference type="EMBL" id="ETW99058.1"/>
    </source>
</evidence>